<evidence type="ECO:0000313" key="3">
    <source>
        <dbReference type="Proteomes" id="UP000004810"/>
    </source>
</evidence>
<sequence length="99" mass="11452">MENFLEGYKKALIIDEENLDCCACDEAKYDLEFIGLWSRDTHPKDYPSLEHLTHFTDMLGASHSSNYTMWKFGMIATDGMKEIAEWGNTYKGEQEMKAN</sequence>
<proteinExistence type="predicted"/>
<feature type="domain" description="Spondin" evidence="1">
    <location>
        <begin position="17"/>
        <end position="99"/>
    </location>
</feature>
<gene>
    <name evidence="2" type="ORF">WUBG_12307</name>
</gene>
<dbReference type="AlphaFoldDB" id="J9EIC6"/>
<protein>
    <recommendedName>
        <fullName evidence="1">Spondin domain-containing protein</fullName>
    </recommendedName>
</protein>
<reference evidence="3" key="1">
    <citation type="submission" date="2012-08" db="EMBL/GenBank/DDBJ databases">
        <title>The Genome Sequence of Wuchereria bancrofti.</title>
        <authorList>
            <person name="Nutman T.B."/>
            <person name="Fink D.L."/>
            <person name="Russ C."/>
            <person name="Young S."/>
            <person name="Zeng Q."/>
            <person name="Koehrsen M."/>
            <person name="Alvarado L."/>
            <person name="Berlin A."/>
            <person name="Chapman S.B."/>
            <person name="Chen Z."/>
            <person name="Freedman E."/>
            <person name="Gellesch M."/>
            <person name="Goldberg J."/>
            <person name="Griggs A."/>
            <person name="Gujja S."/>
            <person name="Heilman E.R."/>
            <person name="Heiman D."/>
            <person name="Hepburn T."/>
            <person name="Howarth C."/>
            <person name="Jen D."/>
            <person name="Larson L."/>
            <person name="Lewis B."/>
            <person name="Mehta T."/>
            <person name="Park D."/>
            <person name="Pearson M."/>
            <person name="Roberts A."/>
            <person name="Saif S."/>
            <person name="Shea T."/>
            <person name="Shenoy N."/>
            <person name="Sisk P."/>
            <person name="Stolte C."/>
            <person name="Sykes S."/>
            <person name="Walk T."/>
            <person name="White J."/>
            <person name="Yandava C."/>
            <person name="Haas B."/>
            <person name="Henn M.R."/>
            <person name="Nusbaum C."/>
            <person name="Birren B."/>
        </authorList>
    </citation>
    <scope>NUCLEOTIDE SEQUENCE [LARGE SCALE GENOMIC DNA]</scope>
    <source>
        <strain evidence="3">NA</strain>
    </source>
</reference>
<dbReference type="PROSITE" id="PS51020">
    <property type="entry name" value="SPONDIN"/>
    <property type="match status" value="1"/>
</dbReference>
<evidence type="ECO:0000313" key="2">
    <source>
        <dbReference type="EMBL" id="EJW76782.1"/>
    </source>
</evidence>
<dbReference type="PANTHER" id="PTHR11311:SF16">
    <property type="entry name" value="SPONDIN-1"/>
    <property type="match status" value="1"/>
</dbReference>
<dbReference type="InterPro" id="IPR051418">
    <property type="entry name" value="Spondin/Thrombospondin_T1"/>
</dbReference>
<dbReference type="Pfam" id="PF06468">
    <property type="entry name" value="Spond_N"/>
    <property type="match status" value="1"/>
</dbReference>
<dbReference type="InterPro" id="IPR009465">
    <property type="entry name" value="Spondin_N"/>
</dbReference>
<name>J9EIC6_WUCBA</name>
<dbReference type="EMBL" id="ADBV01008619">
    <property type="protein sequence ID" value="EJW76782.1"/>
    <property type="molecule type" value="Genomic_DNA"/>
</dbReference>
<dbReference type="PANTHER" id="PTHR11311">
    <property type="entry name" value="SPONDIN"/>
    <property type="match status" value="1"/>
</dbReference>
<dbReference type="GO" id="GO:0007155">
    <property type="term" value="P:cell adhesion"/>
    <property type="evidence" value="ECO:0007669"/>
    <property type="project" value="TreeGrafter"/>
</dbReference>
<evidence type="ECO:0000259" key="1">
    <source>
        <dbReference type="PROSITE" id="PS51020"/>
    </source>
</evidence>
<organism evidence="2 3">
    <name type="scientific">Wuchereria bancrofti</name>
    <dbReference type="NCBI Taxonomy" id="6293"/>
    <lineage>
        <taxon>Eukaryota</taxon>
        <taxon>Metazoa</taxon>
        <taxon>Ecdysozoa</taxon>
        <taxon>Nematoda</taxon>
        <taxon>Chromadorea</taxon>
        <taxon>Rhabditida</taxon>
        <taxon>Spirurina</taxon>
        <taxon>Spiruromorpha</taxon>
        <taxon>Filarioidea</taxon>
        <taxon>Onchocercidae</taxon>
        <taxon>Wuchereria</taxon>
    </lineage>
</organism>
<accession>J9EIC6</accession>
<feature type="non-terminal residue" evidence="2">
    <location>
        <position position="99"/>
    </location>
</feature>
<dbReference type="Proteomes" id="UP000004810">
    <property type="component" value="Unassembled WGS sequence"/>
</dbReference>
<dbReference type="Gene3D" id="2.60.40.2130">
    <property type="entry name" value="F-spondin domain"/>
    <property type="match status" value="1"/>
</dbReference>
<comment type="caution">
    <text evidence="2">The sequence shown here is derived from an EMBL/GenBank/DDBJ whole genome shotgun (WGS) entry which is preliminary data.</text>
</comment>
<dbReference type="GO" id="GO:0031012">
    <property type="term" value="C:extracellular matrix"/>
    <property type="evidence" value="ECO:0007669"/>
    <property type="project" value="TreeGrafter"/>
</dbReference>
<dbReference type="InterPro" id="IPR038678">
    <property type="entry name" value="Spondin_N_sf"/>
</dbReference>